<organism evidence="1 2">
    <name type="scientific">Xanthomonas cucurbitae</name>
    <dbReference type="NCBI Taxonomy" id="56453"/>
    <lineage>
        <taxon>Bacteria</taxon>
        <taxon>Pseudomonadati</taxon>
        <taxon>Pseudomonadota</taxon>
        <taxon>Gammaproteobacteria</taxon>
        <taxon>Lysobacterales</taxon>
        <taxon>Lysobacteraceae</taxon>
        <taxon>Xanthomonas</taxon>
    </lineage>
</organism>
<reference evidence="1 2" key="1">
    <citation type="submission" date="2021-08" db="EMBL/GenBank/DDBJ databases">
        <title>Genome sequences of Xanthomonas cucurbitae isolates from 5 Midwestern US states.</title>
        <authorList>
            <person name="Hind S.R."/>
        </authorList>
    </citation>
    <scope>NUCLEOTIDE SEQUENCE [LARGE SCALE GENOMIC DNA]</scope>
    <source>
        <strain evidence="1 2">OH_261</strain>
    </source>
</reference>
<sequence length="202" mass="22403">MQDVICGSADTGVHVRMELRDDMNSQKTICHQILQAARYVLRFRQPKVSVVYDIVLVPSGITFSKKNIGIGMDEIRPLYVVRERPDATGEAINTIAHETLHLTAGLNRFDAQKKSDESMAYFTGACAQLSVMGTLSRSDLVTGQFAGSDVPQGAMLSSQEGSKVLEDVFADIPDERIDANSDTGKLLLQRCEMRLQKFFKEK</sequence>
<evidence type="ECO:0000313" key="1">
    <source>
        <dbReference type="EMBL" id="WDM73508.1"/>
    </source>
</evidence>
<accession>A0ABY7YHY1</accession>
<gene>
    <name evidence="1" type="ORF">K6978_01810</name>
</gene>
<dbReference type="EMBL" id="CP082214">
    <property type="protein sequence ID" value="WDM73508.1"/>
    <property type="molecule type" value="Genomic_DNA"/>
</dbReference>
<keyword evidence="2" id="KW-1185">Reference proteome</keyword>
<evidence type="ECO:0000313" key="2">
    <source>
        <dbReference type="Proteomes" id="UP001214201"/>
    </source>
</evidence>
<dbReference type="Proteomes" id="UP001214201">
    <property type="component" value="Chromosome"/>
</dbReference>
<protein>
    <submittedName>
        <fullName evidence="1">Uncharacterized protein</fullName>
    </submittedName>
</protein>
<proteinExistence type="predicted"/>
<name>A0ABY7YHY1_9XANT</name>